<dbReference type="Pfam" id="PF00004">
    <property type="entry name" value="AAA"/>
    <property type="match status" value="3"/>
</dbReference>
<feature type="domain" description="AAA+ ATPase" evidence="5">
    <location>
        <begin position="1840"/>
        <end position="1977"/>
    </location>
</feature>
<dbReference type="GO" id="GO:0016887">
    <property type="term" value="F:ATP hydrolysis activity"/>
    <property type="evidence" value="ECO:0007669"/>
    <property type="project" value="InterPro"/>
</dbReference>
<keyword evidence="2" id="KW-0547">Nucleotide-binding</keyword>
<evidence type="ECO:0000259" key="5">
    <source>
        <dbReference type="SMART" id="SM00382"/>
    </source>
</evidence>
<evidence type="ECO:0000256" key="2">
    <source>
        <dbReference type="ARBA" id="ARBA00022741"/>
    </source>
</evidence>
<feature type="compositionally biased region" description="Low complexity" evidence="4">
    <location>
        <begin position="1165"/>
        <end position="1180"/>
    </location>
</feature>
<dbReference type="Pfam" id="PF17866">
    <property type="entry name" value="AAA_lid_6"/>
    <property type="match status" value="2"/>
</dbReference>
<gene>
    <name evidence="6" type="ORF">NLJ89_g6009</name>
</gene>
<dbReference type="InterPro" id="IPR000641">
    <property type="entry name" value="CbxX/CfxQ"/>
</dbReference>
<feature type="domain" description="AAA+ ATPase" evidence="5">
    <location>
        <begin position="435"/>
        <end position="953"/>
    </location>
</feature>
<feature type="domain" description="AAA+ ATPase" evidence="5">
    <location>
        <begin position="1280"/>
        <end position="1412"/>
    </location>
</feature>
<dbReference type="FunFam" id="3.40.50.300:FF:000216">
    <property type="entry name" value="Type VII secretion ATPase EccA"/>
    <property type="match status" value="3"/>
</dbReference>
<dbReference type="CDD" id="cd18808">
    <property type="entry name" value="SF1_C_Upf1"/>
    <property type="match status" value="1"/>
</dbReference>
<evidence type="ECO:0000313" key="6">
    <source>
        <dbReference type="EMBL" id="KAJ3507971.1"/>
    </source>
</evidence>
<dbReference type="PRINTS" id="PR00819">
    <property type="entry name" value="CBXCFQXSUPER"/>
</dbReference>
<comment type="similarity">
    <text evidence="1">Belongs to the CbxX/CfxQ family.</text>
</comment>
<dbReference type="SMART" id="SM00382">
    <property type="entry name" value="AAA"/>
    <property type="match status" value="4"/>
</dbReference>
<feature type="region of interest" description="Disordered" evidence="4">
    <location>
        <begin position="1196"/>
        <end position="1216"/>
    </location>
</feature>
<feature type="compositionally biased region" description="Low complexity" evidence="4">
    <location>
        <begin position="1114"/>
        <end position="1124"/>
    </location>
</feature>
<feature type="region of interest" description="Disordered" evidence="4">
    <location>
        <begin position="1089"/>
        <end position="1181"/>
    </location>
</feature>
<protein>
    <recommendedName>
        <fullName evidence="5">AAA+ ATPase domain-containing protein</fullName>
    </recommendedName>
</protein>
<dbReference type="InterPro" id="IPR003959">
    <property type="entry name" value="ATPase_AAA_core"/>
</dbReference>
<feature type="compositionally biased region" description="Basic and acidic residues" evidence="4">
    <location>
        <begin position="1089"/>
        <end position="1110"/>
    </location>
</feature>
<dbReference type="Pfam" id="PF13087">
    <property type="entry name" value="AAA_12"/>
    <property type="match status" value="1"/>
</dbReference>
<dbReference type="FunFam" id="1.10.8.60:FF:000160">
    <property type="entry name" value="WGS project CABT00000000 data, contig 2.55"/>
    <property type="match status" value="1"/>
</dbReference>
<evidence type="ECO:0000256" key="3">
    <source>
        <dbReference type="ARBA" id="ARBA00022840"/>
    </source>
</evidence>
<feature type="compositionally biased region" description="Polar residues" evidence="4">
    <location>
        <begin position="1147"/>
        <end position="1163"/>
    </location>
</feature>
<dbReference type="EMBL" id="JANKHO010000606">
    <property type="protein sequence ID" value="KAJ3507971.1"/>
    <property type="molecule type" value="Genomic_DNA"/>
</dbReference>
<comment type="caution">
    <text evidence="6">The sequence shown here is derived from an EMBL/GenBank/DDBJ whole genome shotgun (WGS) entry which is preliminary data.</text>
</comment>
<feature type="compositionally biased region" description="Low complexity" evidence="4">
    <location>
        <begin position="2096"/>
        <end position="2115"/>
    </location>
</feature>
<dbReference type="Pfam" id="PF13086">
    <property type="entry name" value="AAA_11"/>
    <property type="match status" value="1"/>
</dbReference>
<dbReference type="InterPro" id="IPR041679">
    <property type="entry name" value="DNA2/NAM7-like_C"/>
</dbReference>
<dbReference type="Proteomes" id="UP001148786">
    <property type="component" value="Unassembled WGS sequence"/>
</dbReference>
<proteinExistence type="inferred from homology"/>
<feature type="region of interest" description="Disordered" evidence="4">
    <location>
        <begin position="1036"/>
        <end position="1070"/>
    </location>
</feature>
<evidence type="ECO:0000256" key="1">
    <source>
        <dbReference type="ARBA" id="ARBA00010378"/>
    </source>
</evidence>
<dbReference type="GO" id="GO:0004386">
    <property type="term" value="F:helicase activity"/>
    <property type="evidence" value="ECO:0007669"/>
    <property type="project" value="InterPro"/>
</dbReference>
<dbReference type="FunFam" id="3.40.50.300:FF:001660">
    <property type="entry name" value="NF-X1 finger and helicase protein, putative"/>
    <property type="match status" value="1"/>
</dbReference>
<feature type="compositionally biased region" description="Basic and acidic residues" evidence="4">
    <location>
        <begin position="1041"/>
        <end position="1070"/>
    </location>
</feature>
<keyword evidence="3" id="KW-0067">ATP-binding</keyword>
<organism evidence="6 7">
    <name type="scientific">Agrocybe chaxingu</name>
    <dbReference type="NCBI Taxonomy" id="84603"/>
    <lineage>
        <taxon>Eukaryota</taxon>
        <taxon>Fungi</taxon>
        <taxon>Dikarya</taxon>
        <taxon>Basidiomycota</taxon>
        <taxon>Agaricomycotina</taxon>
        <taxon>Agaricomycetes</taxon>
        <taxon>Agaricomycetidae</taxon>
        <taxon>Agaricales</taxon>
        <taxon>Agaricineae</taxon>
        <taxon>Strophariaceae</taxon>
        <taxon>Agrocybe</taxon>
    </lineage>
</organism>
<keyword evidence="7" id="KW-1185">Reference proteome</keyword>
<sequence>MSKVVGNPAGFSALQTAIRYDLSTTFLNTHASSILQYLQHPDIKAINNGMLLDDVLVKLVEPPIFWFELRKAFLKKELDEEATVAFAWLLQQLCMLQENGTIYQQDPEMPAFLKQLQLSPIPKANAYGRTIERILATCTTDIRASDPIASAGPGGRHDNDFPDFRKIAILPTWQEMECDAPPFLRPSSVLEDPETESSRVALHLDNQFRLLREDMIYEMRDELTVATGKRKGYHKGMKMKGLEILDIDCGKEGKPDKWGLICVCKEDFPALAKLKEPQKRKAFLIEKPNFFRHQSLACLLAGKEIIGFPSISRDEDRLAKNPPEIILQFEEAESTKRALLKLKMEDDVTLIQINTAVFAFEPVLKGLQQAKLLPLSSELLLWKKDHPLEEVQVQASAVVRALRNNPGGNLKNIIGTAKDIKLDPSQAASLISGLTQRVSLIQGPPGTGKSFIGALIAKSIHNHTEQTILVVCYTNHALDDILTGLLDIGIPESSMLRLGGKSTARTEPLSIFKQARAPARSRIEWTVIDELKNQLRSVQSAFRMSFDRFNLSSIRFIDILEYLEFDDPAYFKAFKVPNLEDDMEVVGRGGKAAKADYLLDRWVSGQDAGVFSDLVTVADESKAIWNLPLDARYAKMDQWEDALLQESIASVVADASEYNRCQKRLQRAFSRDNASILRAKQIVGCTTTAAAKYCEEIQTFNPDVLLVEEAGEILESHVLTSLGPETSQMILIGDHKQLRPKVNNYRLTVEKGDGYDLNRSLFERLILKDYPHESLSQQHRMRPEIAALIRHLTYPELTDAPKTQNRPNLRGVQDNIVFIDHDHPEDENKQLADRSDMASTSSKQNSYEAIMILKIVKYLAQQGYGTDQLVVLTPYLGQLHKLREFLKKDNDPILNDLDSHELVKAGLMDPSTAKNQKRPIRLATIDNYQGEESDIVIVSLTRSNPRFDIGFMFSPERLNVLLSRARNALIMLGNSNTFRKAKKGKELWQTLFNLLSDGKHMYRGFPVQSVSNFPAACTTALPDAIGWTIIRKSNGPPRTCHKCERAKKLAKEQKEREAAAQERRDAEQKAHLEQMDALNAAIEQEIRRQQDERLRSERAHAVEQKRRDLENLQASRATTTSTTAPLTQDSHPVPLGSEQPTYVPLNRPQSSTAATPSNNQQIPDGSGSPSSPLPTPSTSGIFSLVDKMKTAVTSAFSPAAVPQPPPATTTAVVSEKPFKDLPESKAKLEWIRQKQMEGARNDAIDAIMGMTGLEAVKEQVLAVQAKINVSLRQNTSLKQERFNVVLLGNPGTGKTTIARHYAKFLASVKAIPGNEFEEKTGAQLAQEGVAETQKLVEKVTKAGGGAIFIDEAYQLTSGNNPGGAAVLDYLLAEMENRVGTLVFILAGYNREMEKFFEHNPGLRSRVPYEFNFADYKDEELMSMLESMVNKFYNGMMKVEGGIKGLYGRITIRRLGRRRGHPGFGNARDLQGVFSKIRERQAVRITKERKEGKLTDDFLMLKDDIIGPDPSKAILESEAWKELQGMIGLQSVKDTVASLVSLIGENYQRELLEREPMELTFNRVFLGSPGTGKTTVAKLFGQILADLGLLSNGEVITKNPSDFVGAVLGASEANTKAILANGKGKVLIIDEAYMLYGGGSESSSGGQSNQFKTTVIDTIVAEVQNIPGEDRCVLMLGYKDQMTEMFQNVNPGLARRFKIEDAFQFEDFSDTELQQIMELKLKKQDLGATDEAKRVAIELLRRMRNRPNFGNAGEVENLIVQGKTRCLARRQKLPSAERPVDVVFEPGDFDPDYKRSENAPANLTKLFSDIVGHSEIIQRLRNYQEIANTCKARGMDARDRIPTNFIFTGPPGTGKTTVARKIGQVFYDMGLLSSGEVVECSASDLVGQYVGQTGPKTKKLFEKALGKVLFVDEAYRLSEGHFAQEAIDELVGLLTHPNFKSKLIVILAGYEADMQRLMAVNTGLSSRFPDQVVFENMSADYCLQVVEKELKKNNVEIIEDGEDDDSPVDVEVELKGLIEDLSQLPDWGNARDMMTFSKGLVNLALLKDSASSGSLKLSGRDIINAMEKMTSTAIARANPNPQPSNSTIRFRRRNLTSRTSGPSTSLASSSSGRNQS</sequence>
<dbReference type="InterPro" id="IPR050773">
    <property type="entry name" value="CbxX/CfxQ_RuBisCO_ESX"/>
</dbReference>
<dbReference type="PANTHER" id="PTHR43392">
    <property type="entry name" value="AAA-TYPE ATPASE FAMILY PROTEIN / ANKYRIN REPEAT FAMILY PROTEIN"/>
    <property type="match status" value="1"/>
</dbReference>
<dbReference type="Gene3D" id="3.40.50.300">
    <property type="entry name" value="P-loop containing nucleotide triphosphate hydrolases"/>
    <property type="match status" value="6"/>
</dbReference>
<reference evidence="6" key="1">
    <citation type="submission" date="2022-07" db="EMBL/GenBank/DDBJ databases">
        <title>Genome Sequence of Agrocybe chaxingu.</title>
        <authorList>
            <person name="Buettner E."/>
        </authorList>
    </citation>
    <scope>NUCLEOTIDE SEQUENCE</scope>
    <source>
        <strain evidence="6">MP-N11</strain>
    </source>
</reference>
<dbReference type="InterPro" id="IPR003593">
    <property type="entry name" value="AAA+_ATPase"/>
</dbReference>
<accession>A0A9W8JZN7</accession>
<dbReference type="InterPro" id="IPR047187">
    <property type="entry name" value="SF1_C_Upf1"/>
</dbReference>
<evidence type="ECO:0000313" key="7">
    <source>
        <dbReference type="Proteomes" id="UP001148786"/>
    </source>
</evidence>
<feature type="region of interest" description="Disordered" evidence="4">
    <location>
        <begin position="2074"/>
        <end position="2115"/>
    </location>
</feature>
<dbReference type="GO" id="GO:0005524">
    <property type="term" value="F:ATP binding"/>
    <property type="evidence" value="ECO:0007669"/>
    <property type="project" value="UniProtKB-KW"/>
</dbReference>
<dbReference type="OrthoDB" id="2423195at2759"/>
<feature type="domain" description="AAA+ ATPase" evidence="5">
    <location>
        <begin position="1559"/>
        <end position="1679"/>
    </location>
</feature>
<dbReference type="SUPFAM" id="SSF52540">
    <property type="entry name" value="P-loop containing nucleoside triphosphate hydrolases"/>
    <property type="match status" value="4"/>
</dbReference>
<dbReference type="CDD" id="cd00009">
    <property type="entry name" value="AAA"/>
    <property type="match status" value="3"/>
</dbReference>
<dbReference type="PANTHER" id="PTHR43392:SF2">
    <property type="entry name" value="AAA-TYPE ATPASE FAMILY PROTEIN _ ANKYRIN REPEAT FAMILY PROTEIN"/>
    <property type="match status" value="1"/>
</dbReference>
<dbReference type="InterPro" id="IPR027417">
    <property type="entry name" value="P-loop_NTPase"/>
</dbReference>
<dbReference type="CDD" id="cd17936">
    <property type="entry name" value="EEXXEc_NFX1"/>
    <property type="match status" value="1"/>
</dbReference>
<dbReference type="Gene3D" id="1.10.8.60">
    <property type="match status" value="2"/>
</dbReference>
<dbReference type="InterPro" id="IPR041627">
    <property type="entry name" value="AAA_lid_6"/>
</dbReference>
<evidence type="ECO:0000256" key="4">
    <source>
        <dbReference type="SAM" id="MobiDB-lite"/>
    </source>
</evidence>
<dbReference type="InterPro" id="IPR041677">
    <property type="entry name" value="DNA2/NAM7_AAA_11"/>
</dbReference>
<name>A0A9W8JZN7_9AGAR</name>